<evidence type="ECO:0000256" key="1">
    <source>
        <dbReference type="ARBA" id="ARBA00005254"/>
    </source>
</evidence>
<dbReference type="InterPro" id="IPR001753">
    <property type="entry name" value="Enoyl-CoA_hydra/iso"/>
</dbReference>
<protein>
    <submittedName>
        <fullName evidence="3">Enoyl-CoA hydratase/isomerase family protein</fullName>
    </submittedName>
</protein>
<evidence type="ECO:0000256" key="2">
    <source>
        <dbReference type="RuleBase" id="RU003707"/>
    </source>
</evidence>
<dbReference type="Pfam" id="PF00378">
    <property type="entry name" value="ECH_1"/>
    <property type="match status" value="1"/>
</dbReference>
<dbReference type="AlphaFoldDB" id="A0A9X2D4Z4"/>
<dbReference type="RefSeq" id="WP_250826167.1">
    <property type="nucleotide sequence ID" value="NZ_JAMOIL010000002.1"/>
</dbReference>
<dbReference type="Proteomes" id="UP001139485">
    <property type="component" value="Unassembled WGS sequence"/>
</dbReference>
<dbReference type="InterPro" id="IPR018376">
    <property type="entry name" value="Enoyl-CoA_hyd/isom_CS"/>
</dbReference>
<organism evidence="3 4">
    <name type="scientific">Nocardioides bruguierae</name>
    <dbReference type="NCBI Taxonomy" id="2945102"/>
    <lineage>
        <taxon>Bacteria</taxon>
        <taxon>Bacillati</taxon>
        <taxon>Actinomycetota</taxon>
        <taxon>Actinomycetes</taxon>
        <taxon>Propionibacteriales</taxon>
        <taxon>Nocardioidaceae</taxon>
        <taxon>Nocardioides</taxon>
    </lineage>
</organism>
<dbReference type="SUPFAM" id="SSF52096">
    <property type="entry name" value="ClpP/crotonase"/>
    <property type="match status" value="1"/>
</dbReference>
<dbReference type="InterPro" id="IPR014748">
    <property type="entry name" value="Enoyl-CoA_hydra_C"/>
</dbReference>
<name>A0A9X2D4Z4_9ACTN</name>
<keyword evidence="4" id="KW-1185">Reference proteome</keyword>
<proteinExistence type="inferred from homology"/>
<dbReference type="InterPro" id="IPR029045">
    <property type="entry name" value="ClpP/crotonase-like_dom_sf"/>
</dbReference>
<reference evidence="3" key="1">
    <citation type="submission" date="2022-05" db="EMBL/GenBank/DDBJ databases">
        <authorList>
            <person name="Tuo L."/>
        </authorList>
    </citation>
    <scope>NUCLEOTIDE SEQUENCE</scope>
    <source>
        <strain evidence="3">BSK12Z-4</strain>
    </source>
</reference>
<sequence>MATPLPHTPDLPLTHLRLERHDDGVAVLTLDQPERRNAMSTEMTASWQAALAHLEGDDGLRAVLVTGAGSAFCSGGDTTWLASEPDASVDDLRTRMMGFYRAWLGVRRLEVPVVAAINGPAIGAGLALALACDVRVAAPGARMGVPFTALGLHPGMGTTHLLPDVVGHAAARDLLLTGRLVADDEALRLGLVTQVLDDGDFAASALALVRGIAATAPVAARLTKLALARGGHSDLEAALQWEGLAQPVTLATADLAEGLAAARERRRPRFTGR</sequence>
<dbReference type="PANTHER" id="PTHR43459:SF1">
    <property type="entry name" value="EG:BACN32G11.4 PROTEIN"/>
    <property type="match status" value="1"/>
</dbReference>
<accession>A0A9X2D4Z4</accession>
<dbReference type="GO" id="GO:0003824">
    <property type="term" value="F:catalytic activity"/>
    <property type="evidence" value="ECO:0007669"/>
    <property type="project" value="InterPro"/>
</dbReference>
<evidence type="ECO:0000313" key="3">
    <source>
        <dbReference type="EMBL" id="MCM0619308.1"/>
    </source>
</evidence>
<dbReference type="Gene3D" id="1.10.12.10">
    <property type="entry name" value="Lyase 2-enoyl-coa Hydratase, Chain A, domain 2"/>
    <property type="match status" value="1"/>
</dbReference>
<dbReference type="PANTHER" id="PTHR43459">
    <property type="entry name" value="ENOYL-COA HYDRATASE"/>
    <property type="match status" value="1"/>
</dbReference>
<evidence type="ECO:0000313" key="4">
    <source>
        <dbReference type="Proteomes" id="UP001139485"/>
    </source>
</evidence>
<comment type="similarity">
    <text evidence="1 2">Belongs to the enoyl-CoA hydratase/isomerase family.</text>
</comment>
<dbReference type="PROSITE" id="PS00166">
    <property type="entry name" value="ENOYL_COA_HYDRATASE"/>
    <property type="match status" value="1"/>
</dbReference>
<gene>
    <name evidence="3" type="ORF">M8330_03230</name>
</gene>
<dbReference type="EMBL" id="JAMOIL010000002">
    <property type="protein sequence ID" value="MCM0619308.1"/>
    <property type="molecule type" value="Genomic_DNA"/>
</dbReference>
<dbReference type="Gene3D" id="3.90.226.10">
    <property type="entry name" value="2-enoyl-CoA Hydratase, Chain A, domain 1"/>
    <property type="match status" value="1"/>
</dbReference>
<comment type="caution">
    <text evidence="3">The sequence shown here is derived from an EMBL/GenBank/DDBJ whole genome shotgun (WGS) entry which is preliminary data.</text>
</comment>
<dbReference type="CDD" id="cd06558">
    <property type="entry name" value="crotonase-like"/>
    <property type="match status" value="1"/>
</dbReference>